<evidence type="ECO:0000313" key="2">
    <source>
        <dbReference type="Proteomes" id="UP001233999"/>
    </source>
</evidence>
<name>A0AAD8EN50_DIPPU</name>
<reference evidence="1" key="1">
    <citation type="journal article" date="2023" name="IScience">
        <title>Live-bearing cockroach genome reveals convergent evolutionary mechanisms linked to viviparity in insects and beyond.</title>
        <authorList>
            <person name="Fouks B."/>
            <person name="Harrison M.C."/>
            <person name="Mikhailova A.A."/>
            <person name="Marchal E."/>
            <person name="English S."/>
            <person name="Carruthers M."/>
            <person name="Jennings E.C."/>
            <person name="Chiamaka E.L."/>
            <person name="Frigard R.A."/>
            <person name="Pippel M."/>
            <person name="Attardo G.M."/>
            <person name="Benoit J.B."/>
            <person name="Bornberg-Bauer E."/>
            <person name="Tobe S.S."/>
        </authorList>
    </citation>
    <scope>NUCLEOTIDE SEQUENCE</scope>
    <source>
        <strain evidence="1">Stay&amp;Tobe</strain>
    </source>
</reference>
<dbReference type="AlphaFoldDB" id="A0AAD8EN50"/>
<gene>
    <name evidence="1" type="ORF">L9F63_013128</name>
</gene>
<accession>A0AAD8EN50</accession>
<sequence>DLKNIRDNISPKHVQIENRINVSKIYKNISGRRFIILDITALGRIGGHYNVINTSKIHFKSPLSNWTFHSTPSKLYTRHEQRALHHSTADIFLIAYSKHIIKLASLLRKHSNKDLRNRERQITVANTYKNSSR</sequence>
<feature type="non-terminal residue" evidence="1">
    <location>
        <position position="1"/>
    </location>
</feature>
<comment type="caution">
    <text evidence="1">The sequence shown here is derived from an EMBL/GenBank/DDBJ whole genome shotgun (WGS) entry which is preliminary data.</text>
</comment>
<dbReference type="EMBL" id="JASPKZ010002320">
    <property type="protein sequence ID" value="KAJ9595662.1"/>
    <property type="molecule type" value="Genomic_DNA"/>
</dbReference>
<dbReference type="Proteomes" id="UP001233999">
    <property type="component" value="Unassembled WGS sequence"/>
</dbReference>
<reference evidence="1" key="2">
    <citation type="submission" date="2023-05" db="EMBL/GenBank/DDBJ databases">
        <authorList>
            <person name="Fouks B."/>
        </authorList>
    </citation>
    <scope>NUCLEOTIDE SEQUENCE</scope>
    <source>
        <strain evidence="1">Stay&amp;Tobe</strain>
        <tissue evidence="1">Testes</tissue>
    </source>
</reference>
<feature type="non-terminal residue" evidence="1">
    <location>
        <position position="133"/>
    </location>
</feature>
<protein>
    <submittedName>
        <fullName evidence="1">Uncharacterized protein</fullName>
    </submittedName>
</protein>
<organism evidence="1 2">
    <name type="scientific">Diploptera punctata</name>
    <name type="common">Pacific beetle cockroach</name>
    <dbReference type="NCBI Taxonomy" id="6984"/>
    <lineage>
        <taxon>Eukaryota</taxon>
        <taxon>Metazoa</taxon>
        <taxon>Ecdysozoa</taxon>
        <taxon>Arthropoda</taxon>
        <taxon>Hexapoda</taxon>
        <taxon>Insecta</taxon>
        <taxon>Pterygota</taxon>
        <taxon>Neoptera</taxon>
        <taxon>Polyneoptera</taxon>
        <taxon>Dictyoptera</taxon>
        <taxon>Blattodea</taxon>
        <taxon>Blaberoidea</taxon>
        <taxon>Blaberidae</taxon>
        <taxon>Diplopterinae</taxon>
        <taxon>Diploptera</taxon>
    </lineage>
</organism>
<proteinExistence type="predicted"/>
<evidence type="ECO:0000313" key="1">
    <source>
        <dbReference type="EMBL" id="KAJ9595662.1"/>
    </source>
</evidence>
<keyword evidence="2" id="KW-1185">Reference proteome</keyword>